<evidence type="ECO:0000313" key="1">
    <source>
        <dbReference type="EMBL" id="KAH3735880.1"/>
    </source>
</evidence>
<dbReference type="InterPro" id="IPR032466">
    <property type="entry name" value="Metal_Hydrolase"/>
</dbReference>
<proteinExistence type="predicted"/>
<protein>
    <submittedName>
        <fullName evidence="1">Uncharacterized protein</fullName>
    </submittedName>
</protein>
<dbReference type="EMBL" id="JAIWYP010000011">
    <property type="protein sequence ID" value="KAH3735880.1"/>
    <property type="molecule type" value="Genomic_DNA"/>
</dbReference>
<reference evidence="1" key="1">
    <citation type="journal article" date="2019" name="bioRxiv">
        <title>The Genome of the Zebra Mussel, Dreissena polymorpha: A Resource for Invasive Species Research.</title>
        <authorList>
            <person name="McCartney M.A."/>
            <person name="Auch B."/>
            <person name="Kono T."/>
            <person name="Mallez S."/>
            <person name="Zhang Y."/>
            <person name="Obille A."/>
            <person name="Becker A."/>
            <person name="Abrahante J.E."/>
            <person name="Garbe J."/>
            <person name="Badalamenti J.P."/>
            <person name="Herman A."/>
            <person name="Mangelson H."/>
            <person name="Liachko I."/>
            <person name="Sullivan S."/>
            <person name="Sone E.D."/>
            <person name="Koren S."/>
            <person name="Silverstein K.A.T."/>
            <person name="Beckman K.B."/>
            <person name="Gohl D.M."/>
        </authorList>
    </citation>
    <scope>NUCLEOTIDE SEQUENCE</scope>
    <source>
        <strain evidence="1">Duluth1</strain>
        <tissue evidence="1">Whole animal</tissue>
    </source>
</reference>
<dbReference type="SUPFAM" id="SSF51556">
    <property type="entry name" value="Metallo-dependent hydrolases"/>
    <property type="match status" value="1"/>
</dbReference>
<reference evidence="1" key="2">
    <citation type="submission" date="2020-11" db="EMBL/GenBank/DDBJ databases">
        <authorList>
            <person name="McCartney M.A."/>
            <person name="Auch B."/>
            <person name="Kono T."/>
            <person name="Mallez S."/>
            <person name="Becker A."/>
            <person name="Gohl D.M."/>
            <person name="Silverstein K.A.T."/>
            <person name="Koren S."/>
            <person name="Bechman K.B."/>
            <person name="Herman A."/>
            <person name="Abrahante J.E."/>
            <person name="Garbe J."/>
        </authorList>
    </citation>
    <scope>NUCLEOTIDE SEQUENCE</scope>
    <source>
        <strain evidence="1">Duluth1</strain>
        <tissue evidence="1">Whole animal</tissue>
    </source>
</reference>
<gene>
    <name evidence="1" type="ORF">DPMN_042440</name>
</gene>
<dbReference type="AlphaFoldDB" id="A0A9D4HUR6"/>
<dbReference type="Proteomes" id="UP000828390">
    <property type="component" value="Unassembled WGS sequence"/>
</dbReference>
<accession>A0A9D4HUR6</accession>
<sequence>MSLLVDIEINLRAVVTNFCHPSSYPDNSLLETLYGVCCFSTIGLHPKGALKYTDCDIKKFCMLLERPEGVGFGEVGLVHSVPYAEWQGQALLLKESSVSLKNAMFWSYTVGGQMGTYMEKRYTCPSCPSCSE</sequence>
<name>A0A9D4HUR6_DREPO</name>
<keyword evidence="2" id="KW-1185">Reference proteome</keyword>
<dbReference type="Gene3D" id="3.20.20.140">
    <property type="entry name" value="Metal-dependent hydrolases"/>
    <property type="match status" value="1"/>
</dbReference>
<organism evidence="1 2">
    <name type="scientific">Dreissena polymorpha</name>
    <name type="common">Zebra mussel</name>
    <name type="synonym">Mytilus polymorpha</name>
    <dbReference type="NCBI Taxonomy" id="45954"/>
    <lineage>
        <taxon>Eukaryota</taxon>
        <taxon>Metazoa</taxon>
        <taxon>Spiralia</taxon>
        <taxon>Lophotrochozoa</taxon>
        <taxon>Mollusca</taxon>
        <taxon>Bivalvia</taxon>
        <taxon>Autobranchia</taxon>
        <taxon>Heteroconchia</taxon>
        <taxon>Euheterodonta</taxon>
        <taxon>Imparidentia</taxon>
        <taxon>Neoheterodontei</taxon>
        <taxon>Myida</taxon>
        <taxon>Dreissenoidea</taxon>
        <taxon>Dreissenidae</taxon>
        <taxon>Dreissena</taxon>
    </lineage>
</organism>
<comment type="caution">
    <text evidence="1">The sequence shown here is derived from an EMBL/GenBank/DDBJ whole genome shotgun (WGS) entry which is preliminary data.</text>
</comment>
<evidence type="ECO:0000313" key="2">
    <source>
        <dbReference type="Proteomes" id="UP000828390"/>
    </source>
</evidence>